<feature type="domain" description="S1 motif" evidence="6">
    <location>
        <begin position="288"/>
        <end position="357"/>
    </location>
</feature>
<dbReference type="Gene3D" id="2.40.50.140">
    <property type="entry name" value="Nucleic acid-binding proteins"/>
    <property type="match status" value="4"/>
</dbReference>
<dbReference type="AlphaFoldDB" id="A0A0G0NEE8"/>
<dbReference type="SMART" id="SM00316">
    <property type="entry name" value="S1"/>
    <property type="match status" value="4"/>
</dbReference>
<dbReference type="GO" id="GO:0006412">
    <property type="term" value="P:translation"/>
    <property type="evidence" value="ECO:0007669"/>
    <property type="project" value="TreeGrafter"/>
</dbReference>
<protein>
    <submittedName>
        <fullName evidence="7">RNA binding S1 domain protein</fullName>
    </submittedName>
</protein>
<accession>A0A0G0NEE8</accession>
<feature type="region of interest" description="Disordered" evidence="5">
    <location>
        <begin position="368"/>
        <end position="392"/>
    </location>
</feature>
<dbReference type="Pfam" id="PF00575">
    <property type="entry name" value="S1"/>
    <property type="match status" value="3"/>
</dbReference>
<dbReference type="FunFam" id="2.40.50.140:FF:000103">
    <property type="entry name" value="protein RRP5 homolog"/>
    <property type="match status" value="1"/>
</dbReference>
<dbReference type="GO" id="GO:0003729">
    <property type="term" value="F:mRNA binding"/>
    <property type="evidence" value="ECO:0007669"/>
    <property type="project" value="TreeGrafter"/>
</dbReference>
<proteinExistence type="inferred from homology"/>
<dbReference type="GO" id="GO:0003735">
    <property type="term" value="F:structural constituent of ribosome"/>
    <property type="evidence" value="ECO:0007669"/>
    <property type="project" value="TreeGrafter"/>
</dbReference>
<keyword evidence="2" id="KW-0689">Ribosomal protein</keyword>
<dbReference type="CDD" id="cd00164">
    <property type="entry name" value="S1_like"/>
    <property type="match status" value="1"/>
</dbReference>
<dbReference type="SUPFAM" id="SSF50249">
    <property type="entry name" value="Nucleic acid-binding proteins"/>
    <property type="match status" value="4"/>
</dbReference>
<evidence type="ECO:0000313" key="8">
    <source>
        <dbReference type="Proteomes" id="UP000034048"/>
    </source>
</evidence>
<comment type="similarity">
    <text evidence="1">Belongs to the bacterial ribosomal protein bS1 family.</text>
</comment>
<dbReference type="PANTHER" id="PTHR10724">
    <property type="entry name" value="30S RIBOSOMAL PROTEIN S1"/>
    <property type="match status" value="1"/>
</dbReference>
<evidence type="ECO:0000256" key="3">
    <source>
        <dbReference type="ARBA" id="ARBA00023274"/>
    </source>
</evidence>
<keyword evidence="3" id="KW-0687">Ribonucleoprotein</keyword>
<dbReference type="CDD" id="cd04465">
    <property type="entry name" value="S1_RPS1_repeat_ec2_hs2"/>
    <property type="match status" value="1"/>
</dbReference>
<feature type="domain" description="S1 motif" evidence="6">
    <location>
        <begin position="24"/>
        <end position="91"/>
    </location>
</feature>
<sequence>MTDNKTSNFGELLDKFELAVPEVGETVKGKVISASKAEVRLDINGVQTGVVRGRELYFEADEYANLQPGDEIVATVVDQENENGELELSFRYAGEAKAWDTLLAAFKNKESIKVKVKEANRGGLLVSYMQVSAFLPVSQLSPENYPRVSGGDKNKILEKLKSIIGTELEVKIITLEKEEEKLVVSEKEAWQEKQSDVIAKYTVGTLVKGTITAITNFGVFINFGENLEGLIHISELAWQRIDDPADLYKVGDMIEAEIINIDGSKIFLSAKKLKEDPWKDVATKYQIGQTHKGTVLKINPFGLFVELDKDIHGLAHISQLELAPGQKIDQAYQIEKEYDFTIMSVVPEEHRLGLASINHKLESPVQTATKTKKAKAEAVPTPIIADETAEAK</sequence>
<dbReference type="InterPro" id="IPR003029">
    <property type="entry name" value="S1_domain"/>
</dbReference>
<evidence type="ECO:0000313" key="7">
    <source>
        <dbReference type="EMBL" id="KKR14519.1"/>
    </source>
</evidence>
<evidence type="ECO:0000256" key="5">
    <source>
        <dbReference type="SAM" id="MobiDB-lite"/>
    </source>
</evidence>
<dbReference type="Proteomes" id="UP000034048">
    <property type="component" value="Unassembled WGS sequence"/>
</dbReference>
<feature type="domain" description="S1 motif" evidence="6">
    <location>
        <begin position="204"/>
        <end position="271"/>
    </location>
</feature>
<comment type="caution">
    <text evidence="7">The sequence shown here is derived from an EMBL/GenBank/DDBJ whole genome shotgun (WGS) entry which is preliminary data.</text>
</comment>
<dbReference type="PRINTS" id="PR00681">
    <property type="entry name" value="RIBOSOMALS1"/>
</dbReference>
<name>A0A0G0NEE8_9BACT</name>
<reference evidence="7 8" key="1">
    <citation type="journal article" date="2015" name="Nature">
        <title>rRNA introns, odd ribosomes, and small enigmatic genomes across a large radiation of phyla.</title>
        <authorList>
            <person name="Brown C.T."/>
            <person name="Hug L.A."/>
            <person name="Thomas B.C."/>
            <person name="Sharon I."/>
            <person name="Castelle C.J."/>
            <person name="Singh A."/>
            <person name="Wilkins M.J."/>
            <person name="Williams K.H."/>
            <person name="Banfield J.F."/>
        </authorList>
    </citation>
    <scope>NUCLEOTIDE SEQUENCE [LARGE SCALE GENOMIC DNA]</scope>
</reference>
<evidence type="ECO:0000256" key="4">
    <source>
        <dbReference type="ARBA" id="ARBA00025604"/>
    </source>
</evidence>
<organism evidence="7 8">
    <name type="scientific">Candidatus Falkowbacteria bacterium GW2011_GWA2_39_24</name>
    <dbReference type="NCBI Taxonomy" id="1618634"/>
    <lineage>
        <taxon>Bacteria</taxon>
        <taxon>Candidatus Falkowiibacteriota</taxon>
    </lineage>
</organism>
<evidence type="ECO:0000256" key="1">
    <source>
        <dbReference type="ARBA" id="ARBA00006767"/>
    </source>
</evidence>
<evidence type="ECO:0000256" key="2">
    <source>
        <dbReference type="ARBA" id="ARBA00022980"/>
    </source>
</evidence>
<dbReference type="EMBL" id="LBWS01000026">
    <property type="protein sequence ID" value="KKR14519.1"/>
    <property type="molecule type" value="Genomic_DNA"/>
</dbReference>
<feature type="domain" description="S1 motif" evidence="6">
    <location>
        <begin position="109"/>
        <end position="187"/>
    </location>
</feature>
<comment type="function">
    <text evidence="4">Binds mRNA; thus facilitating recognition of the initiation point. It is needed to translate mRNA with a short Shine-Dalgarno (SD) purine-rich sequence.</text>
</comment>
<dbReference type="PANTHER" id="PTHR10724:SF7">
    <property type="entry name" value="SMALL RIBOSOMAL SUBUNIT PROTEIN BS1C"/>
    <property type="match status" value="1"/>
</dbReference>
<gene>
    <name evidence="7" type="ORF">UT42_C0026G0004</name>
</gene>
<dbReference type="InterPro" id="IPR050437">
    <property type="entry name" value="Ribos_protein_bS1-like"/>
</dbReference>
<evidence type="ECO:0000259" key="6">
    <source>
        <dbReference type="PROSITE" id="PS50126"/>
    </source>
</evidence>
<dbReference type="PROSITE" id="PS50126">
    <property type="entry name" value="S1"/>
    <property type="match status" value="4"/>
</dbReference>
<dbReference type="InterPro" id="IPR035104">
    <property type="entry name" value="Ribosomal_protein_S1-like"/>
</dbReference>
<dbReference type="InterPro" id="IPR012340">
    <property type="entry name" value="NA-bd_OB-fold"/>
</dbReference>